<reference evidence="2 3" key="1">
    <citation type="submission" date="2017-07" db="EMBL/GenBank/DDBJ databases">
        <title>The new phylogeny of genus Mycobacterium.</title>
        <authorList>
            <person name="Tortoli E."/>
            <person name="Trovato A."/>
            <person name="Cirillo D.M."/>
        </authorList>
    </citation>
    <scope>NUCLEOTIDE SEQUENCE [LARGE SCALE GENOMIC DNA]</scope>
    <source>
        <strain evidence="2 3">ATCC 33027</strain>
    </source>
</reference>
<keyword evidence="1" id="KW-0732">Signal</keyword>
<dbReference type="CDD" id="cd21112">
    <property type="entry name" value="alphaLP-like"/>
    <property type="match status" value="1"/>
</dbReference>
<dbReference type="RefSeq" id="WP_094476485.1">
    <property type="nucleotide sequence ID" value="NZ_NOZR01000002.1"/>
</dbReference>
<gene>
    <name evidence="2" type="ORF">CG716_03595</name>
</gene>
<dbReference type="SUPFAM" id="SSF50494">
    <property type="entry name" value="Trypsin-like serine proteases"/>
    <property type="match status" value="1"/>
</dbReference>
<organism evidence="2 3">
    <name type="scientific">Mycolicibacterium sphagni</name>
    <dbReference type="NCBI Taxonomy" id="1786"/>
    <lineage>
        <taxon>Bacteria</taxon>
        <taxon>Bacillati</taxon>
        <taxon>Actinomycetota</taxon>
        <taxon>Actinomycetes</taxon>
        <taxon>Mycobacteriales</taxon>
        <taxon>Mycobacteriaceae</taxon>
        <taxon>Mycolicibacterium</taxon>
    </lineage>
</organism>
<accession>A0A255DSC7</accession>
<comment type="caution">
    <text evidence="2">The sequence shown here is derived from an EMBL/GenBank/DDBJ whole genome shotgun (WGS) entry which is preliminary data.</text>
</comment>
<dbReference type="Gene3D" id="2.40.10.10">
    <property type="entry name" value="Trypsin-like serine proteases"/>
    <property type="match status" value="2"/>
</dbReference>
<dbReference type="OrthoDB" id="4773429at2"/>
<evidence type="ECO:0000313" key="3">
    <source>
        <dbReference type="Proteomes" id="UP000216063"/>
    </source>
</evidence>
<dbReference type="InterPro" id="IPR009003">
    <property type="entry name" value="Peptidase_S1_PA"/>
</dbReference>
<keyword evidence="3" id="KW-1185">Reference proteome</keyword>
<proteinExistence type="predicted"/>
<evidence type="ECO:0000256" key="1">
    <source>
        <dbReference type="SAM" id="SignalP"/>
    </source>
</evidence>
<evidence type="ECO:0000313" key="2">
    <source>
        <dbReference type="EMBL" id="OYN82349.1"/>
    </source>
</evidence>
<dbReference type="AlphaFoldDB" id="A0A255DSC7"/>
<name>A0A255DSC7_9MYCO</name>
<feature type="chain" id="PRO_5012174425" evidence="1">
    <location>
        <begin position="28"/>
        <end position="215"/>
    </location>
</feature>
<dbReference type="EMBL" id="NOZR01000002">
    <property type="protein sequence ID" value="OYN82349.1"/>
    <property type="molecule type" value="Genomic_DNA"/>
</dbReference>
<feature type="signal peptide" evidence="1">
    <location>
        <begin position="1"/>
        <end position="27"/>
    </location>
</feature>
<dbReference type="InterPro" id="IPR043504">
    <property type="entry name" value="Peptidase_S1_PA_chymotrypsin"/>
</dbReference>
<sequence length="215" mass="21778">MAGSTVIPALAGAALIAAVGLASPAVAEPPPTPGIEVDDESGRCTAGFAAQGNDGSYYLLTSGHCDAHDGSDWTYGGDDTVLGKISASEVHGDKRDAAIIRLDPGVGAPNGDVGGRYQVRDVLSASQISIGMPFCKVGAVTGETCGEIKGVEGDVVEASVYSLEGDSGSPGFVKNPDGTVSAVGILMSSPDGDDYTTYFTMVQPLLGQWGLRILP</sequence>
<dbReference type="Proteomes" id="UP000216063">
    <property type="component" value="Unassembled WGS sequence"/>
</dbReference>
<protein>
    <submittedName>
        <fullName evidence="2">Trypsin</fullName>
    </submittedName>
</protein>